<dbReference type="RefSeq" id="WP_093105042.1">
    <property type="nucleotide sequence ID" value="NZ_FNOS01000001.1"/>
</dbReference>
<organism evidence="1 2">
    <name type="scientific">Salimicrobium album</name>
    <dbReference type="NCBI Taxonomy" id="50717"/>
    <lineage>
        <taxon>Bacteria</taxon>
        <taxon>Bacillati</taxon>
        <taxon>Bacillota</taxon>
        <taxon>Bacilli</taxon>
        <taxon>Bacillales</taxon>
        <taxon>Bacillaceae</taxon>
        <taxon>Salimicrobium</taxon>
    </lineage>
</organism>
<gene>
    <name evidence="1" type="ORF">SAMN04488081_0288</name>
</gene>
<sequence>MKTFKLVSLDVIEEQEEDITLRSIELKDGLIINREDDHGRWLIEAFLDKDHENYFRAFVKNNEKVMIQVIITKKSNSPATFLVYPLEVNDFEEAINVLFMGTIVDKKQEQVEKLLQVILEEGYQGEKLLEEFKRRTSSTSR</sequence>
<protein>
    <submittedName>
        <fullName evidence="1">YwpF-like protein</fullName>
    </submittedName>
</protein>
<name>A0A1H3B2U3_9BACI</name>
<dbReference type="Proteomes" id="UP000198647">
    <property type="component" value="Unassembled WGS sequence"/>
</dbReference>
<dbReference type="Pfam" id="PF14183">
    <property type="entry name" value="YwpF"/>
    <property type="match status" value="1"/>
</dbReference>
<accession>A0A1H3B2U3</accession>
<reference evidence="1 2" key="1">
    <citation type="submission" date="2016-10" db="EMBL/GenBank/DDBJ databases">
        <authorList>
            <person name="Varghese N."/>
            <person name="Submissions S."/>
        </authorList>
    </citation>
    <scope>NUCLEOTIDE SEQUENCE [LARGE SCALE GENOMIC DNA]</scope>
    <source>
        <strain evidence="1 2">DSM 20748</strain>
    </source>
</reference>
<proteinExistence type="predicted"/>
<evidence type="ECO:0000313" key="1">
    <source>
        <dbReference type="EMBL" id="SDX36247.1"/>
    </source>
</evidence>
<comment type="caution">
    <text evidence="1">The sequence shown here is derived from an EMBL/GenBank/DDBJ whole genome shotgun (WGS) entry which is preliminary data.</text>
</comment>
<keyword evidence="2" id="KW-1185">Reference proteome</keyword>
<dbReference type="EMBL" id="FNOS01000001">
    <property type="protein sequence ID" value="SDX36247.1"/>
    <property type="molecule type" value="Genomic_DNA"/>
</dbReference>
<dbReference type="InterPro" id="IPR025573">
    <property type="entry name" value="YwpF"/>
</dbReference>
<evidence type="ECO:0000313" key="2">
    <source>
        <dbReference type="Proteomes" id="UP000198647"/>
    </source>
</evidence>